<reference evidence="2 3" key="1">
    <citation type="submission" date="2023-11" db="EMBL/GenBank/DDBJ databases">
        <title>Plant-associative lifestyle of Vibrio porteresiae and its evolutionary dynamics.</title>
        <authorList>
            <person name="Rameshkumar N."/>
            <person name="Kirti K."/>
        </authorList>
    </citation>
    <scope>NUCLEOTIDE SEQUENCE [LARGE SCALE GENOMIC DNA]</scope>
    <source>
        <strain evidence="2 3">MSSRF30</strain>
    </source>
</reference>
<evidence type="ECO:0000313" key="3">
    <source>
        <dbReference type="Proteomes" id="UP001304071"/>
    </source>
</evidence>
<sequence>MTPWHLNRTVANAKPLSLVPVWFTFALINLLGLTLARLFFTIWDSRLLFGDVDLPDISCYGFAIDLITLSVLFIPVAVLENITLFTHTQCRFKPLLKLYLLTITLITILGEMVTPFFITHFEHRPTFALIKSAMEFIFQSPLKLHQYKYLCLMLLSVTLAAYFLSLLFNALWQSCQNHSLSVTKARMLSSGAFLCLVIQLWYLPSVHSLELLFIQNKSLENVVVNTTLSLAQSWPF</sequence>
<feature type="transmembrane region" description="Helical" evidence="1">
    <location>
        <begin position="60"/>
        <end position="86"/>
    </location>
</feature>
<evidence type="ECO:0000256" key="1">
    <source>
        <dbReference type="SAM" id="Phobius"/>
    </source>
</evidence>
<evidence type="ECO:0008006" key="4">
    <source>
        <dbReference type="Google" id="ProtNLM"/>
    </source>
</evidence>
<evidence type="ECO:0000313" key="2">
    <source>
        <dbReference type="EMBL" id="WPC75057.1"/>
    </source>
</evidence>
<dbReference type="RefSeq" id="WP_261895465.1">
    <property type="nucleotide sequence ID" value="NZ_AP024895.1"/>
</dbReference>
<gene>
    <name evidence="2" type="ORF">R8Z52_07630</name>
</gene>
<keyword evidence="1" id="KW-0472">Membrane</keyword>
<dbReference type="Proteomes" id="UP001304071">
    <property type="component" value="Chromosome 1"/>
</dbReference>
<dbReference type="EMBL" id="CP138203">
    <property type="protein sequence ID" value="WPC75057.1"/>
    <property type="molecule type" value="Genomic_DNA"/>
</dbReference>
<feature type="transmembrane region" description="Helical" evidence="1">
    <location>
        <begin position="98"/>
        <end position="118"/>
    </location>
</feature>
<keyword evidence="1" id="KW-0812">Transmembrane</keyword>
<keyword evidence="1" id="KW-1133">Transmembrane helix</keyword>
<proteinExistence type="predicted"/>
<protein>
    <recommendedName>
        <fullName evidence="4">G-protein coupled receptors family 1 profile domain-containing protein</fullName>
    </recommendedName>
</protein>
<feature type="transmembrane region" description="Helical" evidence="1">
    <location>
        <begin position="21"/>
        <end position="40"/>
    </location>
</feature>
<organism evidence="2 3">
    <name type="scientific">Vibrio porteresiae DSM 19223</name>
    <dbReference type="NCBI Taxonomy" id="1123496"/>
    <lineage>
        <taxon>Bacteria</taxon>
        <taxon>Pseudomonadati</taxon>
        <taxon>Pseudomonadota</taxon>
        <taxon>Gammaproteobacteria</taxon>
        <taxon>Vibrionales</taxon>
        <taxon>Vibrionaceae</taxon>
        <taxon>Vibrio</taxon>
    </lineage>
</organism>
<accession>A0ABZ0QF05</accession>
<keyword evidence="3" id="KW-1185">Reference proteome</keyword>
<feature type="transmembrane region" description="Helical" evidence="1">
    <location>
        <begin position="184"/>
        <end position="203"/>
    </location>
</feature>
<name>A0ABZ0QF05_9VIBR</name>
<feature type="transmembrane region" description="Helical" evidence="1">
    <location>
        <begin position="147"/>
        <end position="172"/>
    </location>
</feature>